<evidence type="ECO:0000256" key="1">
    <source>
        <dbReference type="SAM" id="Coils"/>
    </source>
</evidence>
<gene>
    <name evidence="3" type="ORF">COHA_008379</name>
</gene>
<dbReference type="AlphaFoldDB" id="A0AAD5DHF4"/>
<keyword evidence="1" id="KW-0175">Coiled coil</keyword>
<reference evidence="3" key="1">
    <citation type="submission" date="2020-11" db="EMBL/GenBank/DDBJ databases">
        <title>Chlorella ohadii genome sequencing and assembly.</title>
        <authorList>
            <person name="Murik O."/>
            <person name="Treves H."/>
            <person name="Kedem I."/>
            <person name="Shotland Y."/>
            <person name="Kaplan A."/>
        </authorList>
    </citation>
    <scope>NUCLEOTIDE SEQUENCE</scope>
    <source>
        <strain evidence="3">1</strain>
    </source>
</reference>
<feature type="coiled-coil region" evidence="1">
    <location>
        <begin position="130"/>
        <end position="157"/>
    </location>
</feature>
<evidence type="ECO:0000313" key="3">
    <source>
        <dbReference type="EMBL" id="KAI7837747.1"/>
    </source>
</evidence>
<protein>
    <submittedName>
        <fullName evidence="3">Uncharacterized protein</fullName>
    </submittedName>
</protein>
<comment type="caution">
    <text evidence="3">The sequence shown here is derived from an EMBL/GenBank/DDBJ whole genome shotgun (WGS) entry which is preliminary data.</text>
</comment>
<accession>A0AAD5DHF4</accession>
<feature type="compositionally biased region" description="Basic residues" evidence="2">
    <location>
        <begin position="200"/>
        <end position="215"/>
    </location>
</feature>
<keyword evidence="4" id="KW-1185">Reference proteome</keyword>
<dbReference type="EMBL" id="JADXDR010000143">
    <property type="protein sequence ID" value="KAI7837747.1"/>
    <property type="molecule type" value="Genomic_DNA"/>
</dbReference>
<sequence>MPMWRAYRLESELFGDASREVAQAALQEQFHLLLPPSAAAPSTQLISDISHLYEQLQDVLDSAVPLSAPSTHLSDSSSSSSSSSCWSQLVQCSQLMLDSGLFREASCEVVAAYKSALASADQALAAAEAVTAAELRRARAEAAVEGAELEVEIADLEGDIADRDAEIAERDAEIARLTRSIHLAAARQRFTAQLASGQRVMRRRPQRRQRQCSGD</sequence>
<name>A0AAD5DHF4_9CHLO</name>
<feature type="region of interest" description="Disordered" evidence="2">
    <location>
        <begin position="195"/>
        <end position="215"/>
    </location>
</feature>
<organism evidence="3 4">
    <name type="scientific">Chlorella ohadii</name>
    <dbReference type="NCBI Taxonomy" id="2649997"/>
    <lineage>
        <taxon>Eukaryota</taxon>
        <taxon>Viridiplantae</taxon>
        <taxon>Chlorophyta</taxon>
        <taxon>core chlorophytes</taxon>
        <taxon>Trebouxiophyceae</taxon>
        <taxon>Chlorellales</taxon>
        <taxon>Chlorellaceae</taxon>
        <taxon>Chlorella clade</taxon>
        <taxon>Chlorella</taxon>
    </lineage>
</organism>
<dbReference type="Gene3D" id="1.20.5.340">
    <property type="match status" value="1"/>
</dbReference>
<evidence type="ECO:0000256" key="2">
    <source>
        <dbReference type="SAM" id="MobiDB-lite"/>
    </source>
</evidence>
<evidence type="ECO:0000313" key="4">
    <source>
        <dbReference type="Proteomes" id="UP001205105"/>
    </source>
</evidence>
<dbReference type="Proteomes" id="UP001205105">
    <property type="component" value="Unassembled WGS sequence"/>
</dbReference>
<proteinExistence type="predicted"/>